<name>A0ACB9WBB4_CHAAC</name>
<comment type="caution">
    <text evidence="1">The sequence shown here is derived from an EMBL/GenBank/DDBJ whole genome shotgun (WGS) entry which is preliminary data.</text>
</comment>
<keyword evidence="2" id="KW-1185">Reference proteome</keyword>
<reference evidence="1" key="1">
    <citation type="submission" date="2022-05" db="EMBL/GenBank/DDBJ databases">
        <title>Chromosome-level genome of Chaenocephalus aceratus.</title>
        <authorList>
            <person name="Park H."/>
        </authorList>
    </citation>
    <scope>NUCLEOTIDE SEQUENCE</scope>
    <source>
        <strain evidence="1">KU_202001</strain>
    </source>
</reference>
<protein>
    <submittedName>
        <fullName evidence="1">Uncharacterized protein</fullName>
    </submittedName>
</protein>
<dbReference type="EMBL" id="CM043801">
    <property type="protein sequence ID" value="KAI4810064.1"/>
    <property type="molecule type" value="Genomic_DNA"/>
</dbReference>
<sequence>MDSFIIAALAVCSLTAPAYGDKGTSKARSCSDIRQFYSGKGFTLDGVPQSEISGEHLRICPQGYTCCTSDMEDTLAMLSRREMEGLLKDAGRSLQTSLNGQYKAFDGYFLELLNRSAISLQENFHQTFGLLYYQNAQIFSELYTDLRNYYRGSNVNLEEVLNESLGPAAGEALLPGEQAIFHK</sequence>
<accession>A0ACB9WBB4</accession>
<organism evidence="1 2">
    <name type="scientific">Chaenocephalus aceratus</name>
    <name type="common">Blackfin icefish</name>
    <name type="synonym">Chaenichthys aceratus</name>
    <dbReference type="NCBI Taxonomy" id="36190"/>
    <lineage>
        <taxon>Eukaryota</taxon>
        <taxon>Metazoa</taxon>
        <taxon>Chordata</taxon>
        <taxon>Craniata</taxon>
        <taxon>Vertebrata</taxon>
        <taxon>Euteleostomi</taxon>
        <taxon>Actinopterygii</taxon>
        <taxon>Neopterygii</taxon>
        <taxon>Teleostei</taxon>
        <taxon>Neoteleostei</taxon>
        <taxon>Acanthomorphata</taxon>
        <taxon>Eupercaria</taxon>
        <taxon>Perciformes</taxon>
        <taxon>Notothenioidei</taxon>
        <taxon>Channichthyidae</taxon>
        <taxon>Chaenocephalus</taxon>
    </lineage>
</organism>
<dbReference type="Proteomes" id="UP001057452">
    <property type="component" value="Chromosome 17"/>
</dbReference>
<evidence type="ECO:0000313" key="2">
    <source>
        <dbReference type="Proteomes" id="UP001057452"/>
    </source>
</evidence>
<proteinExistence type="predicted"/>
<gene>
    <name evidence="1" type="ORF">KUCAC02_018914</name>
</gene>
<evidence type="ECO:0000313" key="1">
    <source>
        <dbReference type="EMBL" id="KAI4810064.1"/>
    </source>
</evidence>